<protein>
    <submittedName>
        <fullName evidence="2">Uncharacterized protein</fullName>
    </submittedName>
</protein>
<organism evidence="2 3">
    <name type="scientific">Macrophomina phaseolina</name>
    <dbReference type="NCBI Taxonomy" id="35725"/>
    <lineage>
        <taxon>Eukaryota</taxon>
        <taxon>Fungi</taxon>
        <taxon>Dikarya</taxon>
        <taxon>Ascomycota</taxon>
        <taxon>Pezizomycotina</taxon>
        <taxon>Dothideomycetes</taxon>
        <taxon>Dothideomycetes incertae sedis</taxon>
        <taxon>Botryosphaeriales</taxon>
        <taxon>Botryosphaeriaceae</taxon>
        <taxon>Macrophomina</taxon>
    </lineage>
</organism>
<evidence type="ECO:0000313" key="2">
    <source>
        <dbReference type="EMBL" id="KAH7054244.1"/>
    </source>
</evidence>
<keyword evidence="1" id="KW-0472">Membrane</keyword>
<keyword evidence="3" id="KW-1185">Reference proteome</keyword>
<proteinExistence type="predicted"/>
<evidence type="ECO:0000313" key="3">
    <source>
        <dbReference type="Proteomes" id="UP000774617"/>
    </source>
</evidence>
<keyword evidence="1" id="KW-1133">Transmembrane helix</keyword>
<sequence>MAALTLPAVELYSSFREILLPACILLFVYAVAIQKTASTLMSWRRCLLCHKPPRKDCLSAVKLSKEEKAHVVHGLHSPEHRGIDVAHATPRHPTLAVPSAGAIQRPNSIAATETYARQVIVPSDRTGPPRR</sequence>
<comment type="caution">
    <text evidence="2">The sequence shown here is derived from an EMBL/GenBank/DDBJ whole genome shotgun (WGS) entry which is preliminary data.</text>
</comment>
<gene>
    <name evidence="2" type="ORF">B0J12DRAFT_697884</name>
</gene>
<evidence type="ECO:0000256" key="1">
    <source>
        <dbReference type="SAM" id="Phobius"/>
    </source>
</evidence>
<feature type="transmembrane region" description="Helical" evidence="1">
    <location>
        <begin position="18"/>
        <end position="37"/>
    </location>
</feature>
<accession>A0ABQ8GF39</accession>
<name>A0ABQ8GF39_9PEZI</name>
<keyword evidence="1" id="KW-0812">Transmembrane</keyword>
<dbReference type="Proteomes" id="UP000774617">
    <property type="component" value="Unassembled WGS sequence"/>
</dbReference>
<reference evidence="2 3" key="1">
    <citation type="journal article" date="2021" name="Nat. Commun.">
        <title>Genetic determinants of endophytism in the Arabidopsis root mycobiome.</title>
        <authorList>
            <person name="Mesny F."/>
            <person name="Miyauchi S."/>
            <person name="Thiergart T."/>
            <person name="Pickel B."/>
            <person name="Atanasova L."/>
            <person name="Karlsson M."/>
            <person name="Huettel B."/>
            <person name="Barry K.W."/>
            <person name="Haridas S."/>
            <person name="Chen C."/>
            <person name="Bauer D."/>
            <person name="Andreopoulos W."/>
            <person name="Pangilinan J."/>
            <person name="LaButti K."/>
            <person name="Riley R."/>
            <person name="Lipzen A."/>
            <person name="Clum A."/>
            <person name="Drula E."/>
            <person name="Henrissat B."/>
            <person name="Kohler A."/>
            <person name="Grigoriev I.V."/>
            <person name="Martin F.M."/>
            <person name="Hacquard S."/>
        </authorList>
    </citation>
    <scope>NUCLEOTIDE SEQUENCE [LARGE SCALE GENOMIC DNA]</scope>
    <source>
        <strain evidence="2 3">MPI-SDFR-AT-0080</strain>
    </source>
</reference>
<dbReference type="EMBL" id="JAGTJR010000009">
    <property type="protein sequence ID" value="KAH7054244.1"/>
    <property type="molecule type" value="Genomic_DNA"/>
</dbReference>